<dbReference type="InterPro" id="IPR003749">
    <property type="entry name" value="ThiS/MoaD-like"/>
</dbReference>
<sequence>MKVKVLYFSQVKDKVGKNEEEIEFEGKTLKDLVDVLVNKYPHIEDILKRSMFAVNESYETMDYNLQDNDIIAIIPPVSGG</sequence>
<dbReference type="InterPro" id="IPR044672">
    <property type="entry name" value="MOCS2A"/>
</dbReference>
<evidence type="ECO:0000256" key="1">
    <source>
        <dbReference type="ARBA" id="ARBA00005046"/>
    </source>
</evidence>
<dbReference type="Proteomes" id="UP000005540">
    <property type="component" value="Unassembled WGS sequence"/>
</dbReference>
<dbReference type="Gene3D" id="3.10.20.30">
    <property type="match status" value="1"/>
</dbReference>
<evidence type="ECO:0000256" key="4">
    <source>
        <dbReference type="ARBA" id="ARBA00024200"/>
    </source>
</evidence>
<dbReference type="Pfam" id="PF02597">
    <property type="entry name" value="ThiS"/>
    <property type="match status" value="1"/>
</dbReference>
<comment type="caution">
    <text evidence="6">The sequence shown here is derived from an EMBL/GenBank/DDBJ whole genome shotgun (WGS) entry which is preliminary data.</text>
</comment>
<dbReference type="GO" id="GO:1990133">
    <property type="term" value="C:molybdopterin adenylyltransferase complex"/>
    <property type="evidence" value="ECO:0007669"/>
    <property type="project" value="TreeGrafter"/>
</dbReference>
<dbReference type="GO" id="GO:0000166">
    <property type="term" value="F:nucleotide binding"/>
    <property type="evidence" value="ECO:0007669"/>
    <property type="project" value="UniProtKB-KW"/>
</dbReference>
<proteinExistence type="inferred from homology"/>
<comment type="similarity">
    <text evidence="4">Belongs to the MoaD family.</text>
</comment>
<keyword evidence="7" id="KW-1185">Reference proteome</keyword>
<dbReference type="GO" id="GO:0006777">
    <property type="term" value="P:Mo-molybdopterin cofactor biosynthetic process"/>
    <property type="evidence" value="ECO:0007669"/>
    <property type="project" value="UniProtKB-KW"/>
</dbReference>
<dbReference type="FunFam" id="3.10.20.30:FF:000010">
    <property type="entry name" value="Molybdopterin synthase sulfur carrier subunit"/>
    <property type="match status" value="1"/>
</dbReference>
<evidence type="ECO:0000256" key="3">
    <source>
        <dbReference type="ARBA" id="ARBA00023150"/>
    </source>
</evidence>
<dbReference type="EMBL" id="ABZS01000041">
    <property type="protein sequence ID" value="EEP60918.1"/>
    <property type="molecule type" value="Genomic_DNA"/>
</dbReference>
<dbReference type="NCBIfam" id="TIGR01687">
    <property type="entry name" value="moaD_arch"/>
    <property type="match status" value="1"/>
</dbReference>
<protein>
    <recommendedName>
        <fullName evidence="5">Molybdopterin synthase sulfur carrier subunit</fullName>
    </recommendedName>
</protein>
<dbReference type="AlphaFoldDB" id="C4FJ41"/>
<dbReference type="InterPro" id="IPR016155">
    <property type="entry name" value="Mopterin_synth/thiamin_S_b"/>
</dbReference>
<dbReference type="SUPFAM" id="SSF54285">
    <property type="entry name" value="MoaD/ThiS"/>
    <property type="match status" value="1"/>
</dbReference>
<dbReference type="PANTHER" id="PTHR33359:SF1">
    <property type="entry name" value="MOLYBDOPTERIN SYNTHASE SULFUR CARRIER SUBUNIT"/>
    <property type="match status" value="1"/>
</dbReference>
<dbReference type="RefSeq" id="WP_007546244.1">
    <property type="nucleotide sequence ID" value="NZ_ABZS01000041.1"/>
</dbReference>
<dbReference type="InterPro" id="IPR010038">
    <property type="entry name" value="MoaD_arc-typ"/>
</dbReference>
<dbReference type="CDD" id="cd00754">
    <property type="entry name" value="Ubl_MoaD"/>
    <property type="match status" value="1"/>
</dbReference>
<dbReference type="PANTHER" id="PTHR33359">
    <property type="entry name" value="MOLYBDOPTERIN SYNTHASE SULFUR CARRIER SUBUNIT"/>
    <property type="match status" value="1"/>
</dbReference>
<accession>C4FJ41</accession>
<evidence type="ECO:0000313" key="7">
    <source>
        <dbReference type="Proteomes" id="UP000005540"/>
    </source>
</evidence>
<gene>
    <name evidence="6" type="primary">moaD</name>
    <name evidence="6" type="ORF">SULYE_0583</name>
</gene>
<dbReference type="UniPathway" id="UPA00344"/>
<dbReference type="InterPro" id="IPR012675">
    <property type="entry name" value="Beta-grasp_dom_sf"/>
</dbReference>
<comment type="pathway">
    <text evidence="1">Cofactor biosynthesis; molybdopterin biosynthesis.</text>
</comment>
<dbReference type="NCBIfam" id="TIGR01682">
    <property type="entry name" value="moaD"/>
    <property type="match status" value="1"/>
</dbReference>
<organism evidence="6 7">
    <name type="scientific">Sulfurihydrogenibium yellowstonense SS-5</name>
    <dbReference type="NCBI Taxonomy" id="432331"/>
    <lineage>
        <taxon>Bacteria</taxon>
        <taxon>Pseudomonadati</taxon>
        <taxon>Aquificota</taxon>
        <taxon>Aquificia</taxon>
        <taxon>Aquificales</taxon>
        <taxon>Hydrogenothermaceae</taxon>
        <taxon>Sulfurihydrogenibium</taxon>
    </lineage>
</organism>
<evidence type="ECO:0000313" key="6">
    <source>
        <dbReference type="EMBL" id="EEP60918.1"/>
    </source>
</evidence>
<evidence type="ECO:0000256" key="5">
    <source>
        <dbReference type="ARBA" id="ARBA00024247"/>
    </source>
</evidence>
<keyword evidence="3" id="KW-0501">Molybdenum cofactor biosynthesis</keyword>
<keyword evidence="2" id="KW-0547">Nucleotide-binding</keyword>
<dbReference type="OrthoDB" id="9801945at2"/>
<name>C4FJ41_9AQUI</name>
<reference evidence="6 7" key="1">
    <citation type="submission" date="2009-04" db="EMBL/GenBank/DDBJ databases">
        <authorList>
            <person name="Reysenbach A.-L."/>
            <person name="Heidelberg J.F."/>
            <person name="Nelson W.C."/>
        </authorList>
    </citation>
    <scope>NUCLEOTIDE SEQUENCE [LARGE SCALE GENOMIC DNA]</scope>
    <source>
        <strain evidence="6 7">SS-5</strain>
    </source>
</reference>
<evidence type="ECO:0000256" key="2">
    <source>
        <dbReference type="ARBA" id="ARBA00022741"/>
    </source>
</evidence>